<accession>A0A6A6ZG31</accession>
<dbReference type="AlphaFoldDB" id="A0A6A6ZG31"/>
<reference evidence="2" key="1">
    <citation type="journal article" date="2020" name="Stud. Mycol.">
        <title>101 Dothideomycetes genomes: a test case for predicting lifestyles and emergence of pathogens.</title>
        <authorList>
            <person name="Haridas S."/>
            <person name="Albert R."/>
            <person name="Binder M."/>
            <person name="Bloem J."/>
            <person name="Labutti K."/>
            <person name="Salamov A."/>
            <person name="Andreopoulos B."/>
            <person name="Baker S."/>
            <person name="Barry K."/>
            <person name="Bills G."/>
            <person name="Bluhm B."/>
            <person name="Cannon C."/>
            <person name="Castanera R."/>
            <person name="Culley D."/>
            <person name="Daum C."/>
            <person name="Ezra D."/>
            <person name="Gonzalez J."/>
            <person name="Henrissat B."/>
            <person name="Kuo A."/>
            <person name="Liang C."/>
            <person name="Lipzen A."/>
            <person name="Lutzoni F."/>
            <person name="Magnuson J."/>
            <person name="Mondo S."/>
            <person name="Nolan M."/>
            <person name="Ohm R."/>
            <person name="Pangilinan J."/>
            <person name="Park H.-J."/>
            <person name="Ramirez L."/>
            <person name="Alfaro M."/>
            <person name="Sun H."/>
            <person name="Tritt A."/>
            <person name="Yoshinaga Y."/>
            <person name="Zwiers L.-H."/>
            <person name="Turgeon B."/>
            <person name="Goodwin S."/>
            <person name="Spatafora J."/>
            <person name="Crous P."/>
            <person name="Grigoriev I."/>
        </authorList>
    </citation>
    <scope>NUCLEOTIDE SEQUENCE</scope>
    <source>
        <strain evidence="2">CBS 113818</strain>
    </source>
</reference>
<feature type="region of interest" description="Disordered" evidence="1">
    <location>
        <begin position="1"/>
        <end position="81"/>
    </location>
</feature>
<name>A0A6A6ZG31_9PLEO</name>
<evidence type="ECO:0000256" key="1">
    <source>
        <dbReference type="SAM" id="MobiDB-lite"/>
    </source>
</evidence>
<organism evidence="2 3">
    <name type="scientific">Ophiobolus disseminans</name>
    <dbReference type="NCBI Taxonomy" id="1469910"/>
    <lineage>
        <taxon>Eukaryota</taxon>
        <taxon>Fungi</taxon>
        <taxon>Dikarya</taxon>
        <taxon>Ascomycota</taxon>
        <taxon>Pezizomycotina</taxon>
        <taxon>Dothideomycetes</taxon>
        <taxon>Pleosporomycetidae</taxon>
        <taxon>Pleosporales</taxon>
        <taxon>Pleosporineae</taxon>
        <taxon>Phaeosphaeriaceae</taxon>
        <taxon>Ophiobolus</taxon>
    </lineage>
</organism>
<keyword evidence="3" id="KW-1185">Reference proteome</keyword>
<dbReference type="OrthoDB" id="3795030at2759"/>
<proteinExistence type="predicted"/>
<sequence length="81" mass="8368">MSSSSSSYGSYAQANKGAYTSRPSTSSTTYTTASSSSRYAQSGHSSRNKGYGSKPPVIHNGGGQTYDPNTSSSVPNGSYHT</sequence>
<protein>
    <submittedName>
        <fullName evidence="2">Uncharacterized protein</fullName>
    </submittedName>
</protein>
<evidence type="ECO:0000313" key="2">
    <source>
        <dbReference type="EMBL" id="KAF2819956.1"/>
    </source>
</evidence>
<feature type="compositionally biased region" description="Low complexity" evidence="1">
    <location>
        <begin position="1"/>
        <end position="11"/>
    </location>
</feature>
<feature type="compositionally biased region" description="Low complexity" evidence="1">
    <location>
        <begin position="18"/>
        <end position="45"/>
    </location>
</feature>
<evidence type="ECO:0000313" key="3">
    <source>
        <dbReference type="Proteomes" id="UP000799424"/>
    </source>
</evidence>
<feature type="compositionally biased region" description="Polar residues" evidence="1">
    <location>
        <begin position="66"/>
        <end position="81"/>
    </location>
</feature>
<dbReference type="Proteomes" id="UP000799424">
    <property type="component" value="Unassembled WGS sequence"/>
</dbReference>
<gene>
    <name evidence="2" type="ORF">CC86DRAFT_412426</name>
</gene>
<dbReference type="EMBL" id="MU006242">
    <property type="protein sequence ID" value="KAF2819956.1"/>
    <property type="molecule type" value="Genomic_DNA"/>
</dbReference>